<gene>
    <name evidence="2" type="ORF">SEMRO_1795_G298050.1</name>
</gene>
<evidence type="ECO:0000313" key="2">
    <source>
        <dbReference type="EMBL" id="CAB9526214.1"/>
    </source>
</evidence>
<feature type="compositionally biased region" description="Basic and acidic residues" evidence="1">
    <location>
        <begin position="194"/>
        <end position="205"/>
    </location>
</feature>
<dbReference type="OrthoDB" id="44006at2759"/>
<feature type="region of interest" description="Disordered" evidence="1">
    <location>
        <begin position="184"/>
        <end position="210"/>
    </location>
</feature>
<feature type="region of interest" description="Disordered" evidence="1">
    <location>
        <begin position="240"/>
        <end position="352"/>
    </location>
</feature>
<keyword evidence="3" id="KW-1185">Reference proteome</keyword>
<proteinExistence type="predicted"/>
<evidence type="ECO:0000313" key="3">
    <source>
        <dbReference type="Proteomes" id="UP001153069"/>
    </source>
</evidence>
<organism evidence="2 3">
    <name type="scientific">Seminavis robusta</name>
    <dbReference type="NCBI Taxonomy" id="568900"/>
    <lineage>
        <taxon>Eukaryota</taxon>
        <taxon>Sar</taxon>
        <taxon>Stramenopiles</taxon>
        <taxon>Ochrophyta</taxon>
        <taxon>Bacillariophyta</taxon>
        <taxon>Bacillariophyceae</taxon>
        <taxon>Bacillariophycidae</taxon>
        <taxon>Naviculales</taxon>
        <taxon>Naviculaceae</taxon>
        <taxon>Seminavis</taxon>
    </lineage>
</organism>
<name>A0A9N8EWA8_9STRA</name>
<dbReference type="AlphaFoldDB" id="A0A9N8EWA8"/>
<dbReference type="Proteomes" id="UP001153069">
    <property type="component" value="Unassembled WGS sequence"/>
</dbReference>
<sequence>MKKQPLTLCGNKAEIPTETHLVILCLDYLMDLRRQTDADVLKGKKHLDADFISLAVFALSRSVLRPDYLSLANKKDENIFDPKCTTHHKIPHISKINEEIMTPSKYYPRPSDPNYHDLHPTNLYRFYRLDGLAAGGPHSGPLKLSDLVDAGLKKTNSRCRLEAEKEIVKSSQFELYIQSVTSRGYFRDPTNSGKRSDPKEEDERRARKNQVYKEKYRKAIAKYREKLALNIDHSASADQMEMLSPPHSPSIRMSSPRTPTKSSSRHNNRAFNSPTREAFNSPVRDYPVPSEVHMSPRTHVTSSTRKSKTVGRSTGATSSTPTTSANAATTPLQAKSTKVAATTSPAKVTTNHNRAKVTTTNNSTKGTEITKDFLFSRQSQKELFNI</sequence>
<reference evidence="2" key="1">
    <citation type="submission" date="2020-06" db="EMBL/GenBank/DDBJ databases">
        <authorList>
            <consortium name="Plant Systems Biology data submission"/>
        </authorList>
    </citation>
    <scope>NUCLEOTIDE SEQUENCE</scope>
    <source>
        <strain evidence="2">D6</strain>
    </source>
</reference>
<accession>A0A9N8EWA8</accession>
<feature type="compositionally biased region" description="Low complexity" evidence="1">
    <location>
        <begin position="313"/>
        <end position="330"/>
    </location>
</feature>
<protein>
    <submittedName>
        <fullName evidence="2">Uncharacterized protein</fullName>
    </submittedName>
</protein>
<feature type="compositionally biased region" description="Polar residues" evidence="1">
    <location>
        <begin position="331"/>
        <end position="352"/>
    </location>
</feature>
<dbReference type="EMBL" id="CAICTM010001793">
    <property type="protein sequence ID" value="CAB9526214.1"/>
    <property type="molecule type" value="Genomic_DNA"/>
</dbReference>
<comment type="caution">
    <text evidence="2">The sequence shown here is derived from an EMBL/GenBank/DDBJ whole genome shotgun (WGS) entry which is preliminary data.</text>
</comment>
<evidence type="ECO:0000256" key="1">
    <source>
        <dbReference type="SAM" id="MobiDB-lite"/>
    </source>
</evidence>